<dbReference type="PANTHER" id="PTHR35500:SF1">
    <property type="entry name" value="OS03G0108700 PROTEIN"/>
    <property type="match status" value="1"/>
</dbReference>
<evidence type="ECO:0000313" key="3">
    <source>
        <dbReference type="EMBL" id="GKU90531.1"/>
    </source>
</evidence>
<evidence type="ECO:0008006" key="5">
    <source>
        <dbReference type="Google" id="ProtNLM"/>
    </source>
</evidence>
<dbReference type="Proteomes" id="UP001054252">
    <property type="component" value="Unassembled WGS sequence"/>
</dbReference>
<accession>A0AAV5HYQ4</accession>
<gene>
    <name evidence="3" type="ORF">SLEP1_g4516</name>
</gene>
<comment type="caution">
    <text evidence="3">The sequence shown here is derived from an EMBL/GenBank/DDBJ whole genome shotgun (WGS) entry which is preliminary data.</text>
</comment>
<evidence type="ECO:0000313" key="4">
    <source>
        <dbReference type="Proteomes" id="UP001054252"/>
    </source>
</evidence>
<protein>
    <recommendedName>
        <fullName evidence="5">Knotted 1-binding protein 36</fullName>
    </recommendedName>
</protein>
<reference evidence="3 4" key="1">
    <citation type="journal article" date="2021" name="Commun. Biol.">
        <title>The genome of Shorea leprosula (Dipterocarpaceae) highlights the ecological relevance of drought in aseasonal tropical rainforests.</title>
        <authorList>
            <person name="Ng K.K.S."/>
            <person name="Kobayashi M.J."/>
            <person name="Fawcett J.A."/>
            <person name="Hatakeyama M."/>
            <person name="Paape T."/>
            <person name="Ng C.H."/>
            <person name="Ang C.C."/>
            <person name="Tnah L.H."/>
            <person name="Lee C.T."/>
            <person name="Nishiyama T."/>
            <person name="Sese J."/>
            <person name="O'Brien M.J."/>
            <person name="Copetti D."/>
            <person name="Mohd Noor M.I."/>
            <person name="Ong R.C."/>
            <person name="Putra M."/>
            <person name="Sireger I.Z."/>
            <person name="Indrioko S."/>
            <person name="Kosugi Y."/>
            <person name="Izuno A."/>
            <person name="Isagi Y."/>
            <person name="Lee S.L."/>
            <person name="Shimizu K.K."/>
        </authorList>
    </citation>
    <scope>NUCLEOTIDE SEQUENCE [LARGE SCALE GENOMIC DNA]</scope>
    <source>
        <strain evidence="3">214</strain>
    </source>
</reference>
<dbReference type="AlphaFoldDB" id="A0AAV5HYQ4"/>
<feature type="compositionally biased region" description="Basic and acidic residues" evidence="2">
    <location>
        <begin position="7"/>
        <end position="25"/>
    </location>
</feature>
<evidence type="ECO:0000256" key="1">
    <source>
        <dbReference type="SAM" id="Coils"/>
    </source>
</evidence>
<name>A0AAV5HYQ4_9ROSI</name>
<feature type="region of interest" description="Disordered" evidence="2">
    <location>
        <begin position="1"/>
        <end position="25"/>
    </location>
</feature>
<proteinExistence type="predicted"/>
<sequence length="134" mass="15660">MESEGTEVSRKRMKPAVEEERGSVRDEAALQIAEKEETEIGVMGSEEMELNITHIFERIERFTNLVSELLESGRTMFKELSNEFEERLIAIHKEEMEKWQEEIKELRLLDASNEEAVAILQNARYLFQNSHLDS</sequence>
<organism evidence="3 4">
    <name type="scientific">Rubroshorea leprosula</name>
    <dbReference type="NCBI Taxonomy" id="152421"/>
    <lineage>
        <taxon>Eukaryota</taxon>
        <taxon>Viridiplantae</taxon>
        <taxon>Streptophyta</taxon>
        <taxon>Embryophyta</taxon>
        <taxon>Tracheophyta</taxon>
        <taxon>Spermatophyta</taxon>
        <taxon>Magnoliopsida</taxon>
        <taxon>eudicotyledons</taxon>
        <taxon>Gunneridae</taxon>
        <taxon>Pentapetalae</taxon>
        <taxon>rosids</taxon>
        <taxon>malvids</taxon>
        <taxon>Malvales</taxon>
        <taxon>Dipterocarpaceae</taxon>
        <taxon>Rubroshorea</taxon>
    </lineage>
</organism>
<evidence type="ECO:0000256" key="2">
    <source>
        <dbReference type="SAM" id="MobiDB-lite"/>
    </source>
</evidence>
<keyword evidence="4" id="KW-1185">Reference proteome</keyword>
<dbReference type="EMBL" id="BPVZ01000004">
    <property type="protein sequence ID" value="GKU90531.1"/>
    <property type="molecule type" value="Genomic_DNA"/>
</dbReference>
<keyword evidence="1" id="KW-0175">Coiled coil</keyword>
<dbReference type="PANTHER" id="PTHR35500">
    <property type="entry name" value="OS03G0108700 PROTEIN"/>
    <property type="match status" value="1"/>
</dbReference>
<feature type="coiled-coil region" evidence="1">
    <location>
        <begin position="82"/>
        <end position="109"/>
    </location>
</feature>